<organism evidence="14 15">
    <name type="scientific">Proteiniborus ethanoligenes</name>
    <dbReference type="NCBI Taxonomy" id="415015"/>
    <lineage>
        <taxon>Bacteria</taxon>
        <taxon>Bacillati</taxon>
        <taxon>Bacillota</taxon>
        <taxon>Clostridia</taxon>
        <taxon>Eubacteriales</taxon>
        <taxon>Proteiniborus</taxon>
    </lineage>
</organism>
<dbReference type="InterPro" id="IPR000672">
    <property type="entry name" value="THF_DH/CycHdrlase"/>
</dbReference>
<comment type="caution">
    <text evidence="11">Lacks conserved residue(s) required for the propagation of feature annotation.</text>
</comment>
<evidence type="ECO:0000256" key="5">
    <source>
        <dbReference type="ARBA" id="ARBA00022801"/>
    </source>
</evidence>
<evidence type="ECO:0000256" key="1">
    <source>
        <dbReference type="ARBA" id="ARBA00004777"/>
    </source>
</evidence>
<reference evidence="14 15" key="1">
    <citation type="submission" date="2016-10" db="EMBL/GenBank/DDBJ databases">
        <authorList>
            <person name="de Groot N.N."/>
        </authorList>
    </citation>
    <scope>NUCLEOTIDE SEQUENCE [LARGE SCALE GENOMIC DNA]</scope>
    <source>
        <strain evidence="14 15">DSM 21650</strain>
    </source>
</reference>
<dbReference type="CDD" id="cd01080">
    <property type="entry name" value="NAD_bind_m-THF_DH_Cyclohyd"/>
    <property type="match status" value="1"/>
</dbReference>
<feature type="domain" description="Tetrahydrofolate dehydrogenase/cyclohydrolase NAD(P)-binding" evidence="13">
    <location>
        <begin position="139"/>
        <end position="280"/>
    </location>
</feature>
<dbReference type="RefSeq" id="WP_091731150.1">
    <property type="nucleotide sequence ID" value="NZ_FNQE01000024.1"/>
</dbReference>
<comment type="catalytic activity">
    <reaction evidence="11">
        <text>(6R)-5,10-methenyltetrahydrofolate + H2O = (6R)-10-formyltetrahydrofolate + H(+)</text>
        <dbReference type="Rhea" id="RHEA:23700"/>
        <dbReference type="ChEBI" id="CHEBI:15377"/>
        <dbReference type="ChEBI" id="CHEBI:15378"/>
        <dbReference type="ChEBI" id="CHEBI:57455"/>
        <dbReference type="ChEBI" id="CHEBI:195366"/>
        <dbReference type="EC" id="3.5.4.9"/>
    </reaction>
</comment>
<evidence type="ECO:0000256" key="4">
    <source>
        <dbReference type="ARBA" id="ARBA00022755"/>
    </source>
</evidence>
<comment type="pathway">
    <text evidence="1 11">One-carbon metabolism; tetrahydrofolate interconversion.</text>
</comment>
<evidence type="ECO:0000313" key="14">
    <source>
        <dbReference type="EMBL" id="SDZ20426.1"/>
    </source>
</evidence>
<dbReference type="PANTHER" id="PTHR48099">
    <property type="entry name" value="C-1-TETRAHYDROFOLATE SYNTHASE, CYTOPLASMIC-RELATED"/>
    <property type="match status" value="1"/>
</dbReference>
<keyword evidence="7 11" id="KW-0560">Oxidoreductase</keyword>
<dbReference type="GO" id="GO:0004488">
    <property type="term" value="F:methylenetetrahydrofolate dehydrogenase (NADP+) activity"/>
    <property type="evidence" value="ECO:0007669"/>
    <property type="project" value="UniProtKB-UniRule"/>
</dbReference>
<dbReference type="SUPFAM" id="SSF51735">
    <property type="entry name" value="NAD(P)-binding Rossmann-fold domains"/>
    <property type="match status" value="1"/>
</dbReference>
<comment type="function">
    <text evidence="11">Catalyzes the oxidation of 5,10-methylenetetrahydrofolate to 5,10-methenyltetrahydrofolate and then the hydrolysis of 5,10-methenyltetrahydrofolate to 10-formyltetrahydrofolate.</text>
</comment>
<evidence type="ECO:0000313" key="15">
    <source>
        <dbReference type="Proteomes" id="UP000198625"/>
    </source>
</evidence>
<keyword evidence="5 11" id="KW-0378">Hydrolase</keyword>
<dbReference type="InterPro" id="IPR046346">
    <property type="entry name" value="Aminoacid_DH-like_N_sf"/>
</dbReference>
<dbReference type="FunFam" id="3.40.50.720:FF:000094">
    <property type="entry name" value="Bifunctional protein FolD"/>
    <property type="match status" value="1"/>
</dbReference>
<proteinExistence type="inferred from homology"/>
<evidence type="ECO:0000256" key="3">
    <source>
        <dbReference type="ARBA" id="ARBA00022605"/>
    </source>
</evidence>
<dbReference type="GO" id="GO:0004477">
    <property type="term" value="F:methenyltetrahydrofolate cyclohydrolase activity"/>
    <property type="evidence" value="ECO:0007669"/>
    <property type="project" value="UniProtKB-UniRule"/>
</dbReference>
<feature type="domain" description="Tetrahydrofolate dehydrogenase/cyclohydrolase catalytic" evidence="12">
    <location>
        <begin position="5"/>
        <end position="119"/>
    </location>
</feature>
<evidence type="ECO:0000259" key="13">
    <source>
        <dbReference type="Pfam" id="PF02882"/>
    </source>
</evidence>
<keyword evidence="9 11" id="KW-0486">Methionine biosynthesis</keyword>
<evidence type="ECO:0000256" key="2">
    <source>
        <dbReference type="ARBA" id="ARBA00022563"/>
    </source>
</evidence>
<evidence type="ECO:0000256" key="8">
    <source>
        <dbReference type="ARBA" id="ARBA00023102"/>
    </source>
</evidence>
<dbReference type="Pfam" id="PF00763">
    <property type="entry name" value="THF_DHG_CYH"/>
    <property type="match status" value="1"/>
</dbReference>
<dbReference type="GO" id="GO:0000105">
    <property type="term" value="P:L-histidine biosynthetic process"/>
    <property type="evidence" value="ECO:0007669"/>
    <property type="project" value="UniProtKB-KW"/>
</dbReference>
<dbReference type="SUPFAM" id="SSF53223">
    <property type="entry name" value="Aminoacid dehydrogenase-like, N-terminal domain"/>
    <property type="match status" value="1"/>
</dbReference>
<dbReference type="HAMAP" id="MF_01576">
    <property type="entry name" value="THF_DHG_CYH"/>
    <property type="match status" value="1"/>
</dbReference>
<dbReference type="GO" id="GO:0035999">
    <property type="term" value="P:tetrahydrofolate interconversion"/>
    <property type="evidence" value="ECO:0007669"/>
    <property type="project" value="UniProtKB-UniRule"/>
</dbReference>
<keyword evidence="10 11" id="KW-0511">Multifunctional enzyme</keyword>
<evidence type="ECO:0000256" key="9">
    <source>
        <dbReference type="ARBA" id="ARBA00023167"/>
    </source>
</evidence>
<keyword evidence="2 11" id="KW-0554">One-carbon metabolism</keyword>
<keyword evidence="6 11" id="KW-0521">NADP</keyword>
<evidence type="ECO:0000256" key="10">
    <source>
        <dbReference type="ARBA" id="ARBA00023268"/>
    </source>
</evidence>
<dbReference type="PANTHER" id="PTHR48099:SF5">
    <property type="entry name" value="C-1-TETRAHYDROFOLATE SYNTHASE, CYTOPLASMIC"/>
    <property type="match status" value="1"/>
</dbReference>
<keyword evidence="4 11" id="KW-0658">Purine biosynthesis</keyword>
<dbReference type="EC" id="1.5.1.5" evidence="11"/>
<dbReference type="PRINTS" id="PR00085">
    <property type="entry name" value="THFDHDRGNASE"/>
</dbReference>
<gene>
    <name evidence="11" type="primary">folD</name>
    <name evidence="14" type="ORF">SAMN05660462_02215</name>
</gene>
<protein>
    <recommendedName>
        <fullName evidence="11">Bifunctional protein FolD</fullName>
    </recommendedName>
    <domain>
        <recommendedName>
            <fullName evidence="11">Methylenetetrahydrofolate dehydrogenase</fullName>
            <ecNumber evidence="11">1.5.1.5</ecNumber>
        </recommendedName>
    </domain>
    <domain>
        <recommendedName>
            <fullName evidence="11">Methenyltetrahydrofolate cyclohydrolase</fullName>
            <ecNumber evidence="11">3.5.4.9</ecNumber>
        </recommendedName>
    </domain>
</protein>
<dbReference type="GO" id="GO:0005829">
    <property type="term" value="C:cytosol"/>
    <property type="evidence" value="ECO:0007669"/>
    <property type="project" value="TreeGrafter"/>
</dbReference>
<dbReference type="OrthoDB" id="9803580at2"/>
<dbReference type="Proteomes" id="UP000198625">
    <property type="component" value="Unassembled WGS sequence"/>
</dbReference>
<dbReference type="InterPro" id="IPR036291">
    <property type="entry name" value="NAD(P)-bd_dom_sf"/>
</dbReference>
<dbReference type="Gene3D" id="3.40.50.10860">
    <property type="entry name" value="Leucine Dehydrogenase, chain A, domain 1"/>
    <property type="match status" value="1"/>
</dbReference>
<feature type="binding site" evidence="11">
    <location>
        <begin position="165"/>
        <end position="167"/>
    </location>
    <ligand>
        <name>NADP(+)</name>
        <dbReference type="ChEBI" id="CHEBI:58349"/>
    </ligand>
</feature>
<dbReference type="Pfam" id="PF02882">
    <property type="entry name" value="THF_DHG_CYH_C"/>
    <property type="match status" value="1"/>
</dbReference>
<keyword evidence="3 11" id="KW-0028">Amino-acid biosynthesis</keyword>
<feature type="binding site" evidence="11">
    <location>
        <position position="231"/>
    </location>
    <ligand>
        <name>NADP(+)</name>
        <dbReference type="ChEBI" id="CHEBI:58349"/>
    </ligand>
</feature>
<dbReference type="EMBL" id="FNQE01000024">
    <property type="protein sequence ID" value="SDZ20426.1"/>
    <property type="molecule type" value="Genomic_DNA"/>
</dbReference>
<dbReference type="InterPro" id="IPR020630">
    <property type="entry name" value="THF_DH/CycHdrlase_cat_dom"/>
</dbReference>
<evidence type="ECO:0000259" key="12">
    <source>
        <dbReference type="Pfam" id="PF00763"/>
    </source>
</evidence>
<dbReference type="GO" id="GO:0006164">
    <property type="term" value="P:purine nucleotide biosynthetic process"/>
    <property type="evidence" value="ECO:0007669"/>
    <property type="project" value="UniProtKB-KW"/>
</dbReference>
<comment type="subunit">
    <text evidence="11">Homodimer.</text>
</comment>
<dbReference type="Gene3D" id="3.40.50.720">
    <property type="entry name" value="NAD(P)-binding Rossmann-like Domain"/>
    <property type="match status" value="1"/>
</dbReference>
<comment type="catalytic activity">
    <reaction evidence="11">
        <text>(6R)-5,10-methylene-5,6,7,8-tetrahydrofolate + NADP(+) = (6R)-5,10-methenyltetrahydrofolate + NADPH</text>
        <dbReference type="Rhea" id="RHEA:22812"/>
        <dbReference type="ChEBI" id="CHEBI:15636"/>
        <dbReference type="ChEBI" id="CHEBI:57455"/>
        <dbReference type="ChEBI" id="CHEBI:57783"/>
        <dbReference type="ChEBI" id="CHEBI:58349"/>
        <dbReference type="EC" id="1.5.1.5"/>
    </reaction>
</comment>
<dbReference type="EC" id="3.5.4.9" evidence="11"/>
<sequence>MAEILKGAPVAKAIKEKIIAEAETLKQRNIIPTLGIIRMGNRADDISYEKGVIKNCESVGIQARVFEVSADTPMDEFVQLIKKANEDHTVHGILMFRPLPDHIDYEIIKELIDPKKDVDCMHPLNLEKVFEGDIDGFVPCTPKAVIEVLKHYNVPLVGANVAIINRSMVVGRPLSMMFLGESSTVTICHSKTKDLPKLTAKNDIVVAAVGKARMLGKDYFSENSIVIDVGINDAGEGKICGDVDYDNVVENVKAITPVPGGVGSVTSAILLRHVIMACKNITDK</sequence>
<dbReference type="STRING" id="415015.SAMN05660462_02215"/>
<evidence type="ECO:0000256" key="11">
    <source>
        <dbReference type="HAMAP-Rule" id="MF_01576"/>
    </source>
</evidence>
<dbReference type="AlphaFoldDB" id="A0A1H3R497"/>
<comment type="similarity">
    <text evidence="11">Belongs to the tetrahydrofolate dehydrogenase/cyclohydrolase family.</text>
</comment>
<keyword evidence="8 11" id="KW-0368">Histidine biosynthesis</keyword>
<name>A0A1H3R497_9FIRM</name>
<accession>A0A1H3R497</accession>
<dbReference type="UniPathway" id="UPA00193"/>
<keyword evidence="15" id="KW-1185">Reference proteome</keyword>
<dbReference type="GO" id="GO:0009086">
    <property type="term" value="P:methionine biosynthetic process"/>
    <property type="evidence" value="ECO:0007669"/>
    <property type="project" value="UniProtKB-KW"/>
</dbReference>
<dbReference type="InterPro" id="IPR020631">
    <property type="entry name" value="THF_DH/CycHdrlase_NAD-bd_dom"/>
</dbReference>
<evidence type="ECO:0000256" key="6">
    <source>
        <dbReference type="ARBA" id="ARBA00022857"/>
    </source>
</evidence>
<evidence type="ECO:0000256" key="7">
    <source>
        <dbReference type="ARBA" id="ARBA00023002"/>
    </source>
</evidence>